<evidence type="ECO:0000256" key="1">
    <source>
        <dbReference type="PROSITE-ProRule" id="PRU00175"/>
    </source>
</evidence>
<dbReference type="SUPFAM" id="SSF57850">
    <property type="entry name" value="RING/U-box"/>
    <property type="match status" value="1"/>
</dbReference>
<dbReference type="Gene3D" id="3.30.40.10">
    <property type="entry name" value="Zinc/RING finger domain, C3HC4 (zinc finger)"/>
    <property type="match status" value="1"/>
</dbReference>
<comment type="caution">
    <text evidence="3">The sequence shown here is derived from an EMBL/GenBank/DDBJ whole genome shotgun (WGS) entry which is preliminary data.</text>
</comment>
<dbReference type="PROSITE" id="PS50089">
    <property type="entry name" value="ZF_RING_2"/>
    <property type="match status" value="1"/>
</dbReference>
<feature type="domain" description="RING-type" evidence="2">
    <location>
        <begin position="411"/>
        <end position="463"/>
    </location>
</feature>
<evidence type="ECO:0000313" key="4">
    <source>
        <dbReference type="Proteomes" id="UP000275385"/>
    </source>
</evidence>
<evidence type="ECO:0000259" key="2">
    <source>
        <dbReference type="PROSITE" id="PS50089"/>
    </source>
</evidence>
<evidence type="ECO:0000313" key="3">
    <source>
        <dbReference type="EMBL" id="RKU49454.1"/>
    </source>
</evidence>
<keyword evidence="1" id="KW-0479">Metal-binding</keyword>
<dbReference type="InterPro" id="IPR013083">
    <property type="entry name" value="Znf_RING/FYVE/PHD"/>
</dbReference>
<sequence>MCIENLYSFDNCAAFMAGRRQNEFDNGMSHGVNRIIRCSGPWMCKQLSATGEMFHVGECPACLPGGAIFPLESFSGRCALVRAGQVMIQQQCTEIGQHLLDWCVLWLSAFWDGPEPLSHDPSVQASLDKAALRHHYASVFCEECGSSRGTAAFADDPGPCATCPGVLARAPGVGTASLAILLQTEIARVAYNNKYLAEVKAGNHENLRTEIVSQAPIPGPLDSEIAGQLVLRRWHAIDLLQDEQQPLDDFLSTLIQDLHLFYDSATNSDVDPVEKAEWHRFTDLAGKILGVATWVLAADTGLHPRHKLQTLRYMSPALLHPRAPVAAVQDRHRDVCTPVTCAAVLGYLGLPDPADAIDRMTTVFRDVYIHIQTRRVAEVNASRQTKEGLVRSRLAYHTQQLTRPPDDDWICGICQETDGETDGQTDGVNLVKLGCQHVLHHQCMVNNGVLGERLSTTRCPLCRIAWDGIVFETDETTFGQESPWYDYDLAGVRE</sequence>
<proteinExistence type="predicted"/>
<reference evidence="3 4" key="1">
    <citation type="submission" date="2018-08" db="EMBL/GenBank/DDBJ databases">
        <title>Draft genome of the lignicolous fungus Coniochaeta pulveracea.</title>
        <authorList>
            <person name="Borstlap C.J."/>
            <person name="De Witt R.N."/>
            <person name="Botha A."/>
            <person name="Volschenk H."/>
        </authorList>
    </citation>
    <scope>NUCLEOTIDE SEQUENCE [LARGE SCALE GENOMIC DNA]</scope>
    <source>
        <strain evidence="3 4">CAB683</strain>
    </source>
</reference>
<dbReference type="GO" id="GO:0008270">
    <property type="term" value="F:zinc ion binding"/>
    <property type="evidence" value="ECO:0007669"/>
    <property type="project" value="UniProtKB-KW"/>
</dbReference>
<accession>A0A420YNK1</accession>
<keyword evidence="1" id="KW-0863">Zinc-finger</keyword>
<dbReference type="EMBL" id="QVQW01000001">
    <property type="protein sequence ID" value="RKU49454.1"/>
    <property type="molecule type" value="Genomic_DNA"/>
</dbReference>
<organism evidence="3 4">
    <name type="scientific">Coniochaeta pulveracea</name>
    <dbReference type="NCBI Taxonomy" id="177199"/>
    <lineage>
        <taxon>Eukaryota</taxon>
        <taxon>Fungi</taxon>
        <taxon>Dikarya</taxon>
        <taxon>Ascomycota</taxon>
        <taxon>Pezizomycotina</taxon>
        <taxon>Sordariomycetes</taxon>
        <taxon>Sordariomycetidae</taxon>
        <taxon>Coniochaetales</taxon>
        <taxon>Coniochaetaceae</taxon>
        <taxon>Coniochaeta</taxon>
    </lineage>
</organism>
<dbReference type="Proteomes" id="UP000275385">
    <property type="component" value="Unassembled WGS sequence"/>
</dbReference>
<keyword evidence="4" id="KW-1185">Reference proteome</keyword>
<name>A0A420YNK1_9PEZI</name>
<keyword evidence="1" id="KW-0862">Zinc</keyword>
<dbReference type="AlphaFoldDB" id="A0A420YNK1"/>
<dbReference type="SMART" id="SM00184">
    <property type="entry name" value="RING"/>
    <property type="match status" value="1"/>
</dbReference>
<protein>
    <recommendedName>
        <fullName evidence="2">RING-type domain-containing protein</fullName>
    </recommendedName>
</protein>
<gene>
    <name evidence="3" type="ORF">DL546_007621</name>
</gene>
<dbReference type="InterPro" id="IPR001841">
    <property type="entry name" value="Znf_RING"/>
</dbReference>